<organism evidence="1 2">
    <name type="scientific">Leptospira kemamanensis</name>
    <dbReference type="NCBI Taxonomy" id="2484942"/>
    <lineage>
        <taxon>Bacteria</taxon>
        <taxon>Pseudomonadati</taxon>
        <taxon>Spirochaetota</taxon>
        <taxon>Spirochaetia</taxon>
        <taxon>Leptospirales</taxon>
        <taxon>Leptospiraceae</taxon>
        <taxon>Leptospira</taxon>
    </lineage>
</organism>
<dbReference type="Pfam" id="PF02348">
    <property type="entry name" value="CTP_transf_3"/>
    <property type="match status" value="1"/>
</dbReference>
<dbReference type="SUPFAM" id="SSF53448">
    <property type="entry name" value="Nucleotide-diphospho-sugar transferases"/>
    <property type="match status" value="1"/>
</dbReference>
<accession>A0A4R9JLA3</accession>
<dbReference type="PANTHER" id="PTHR42866">
    <property type="entry name" value="3-DEOXY-MANNO-OCTULOSONATE CYTIDYLYLTRANSFERASE"/>
    <property type="match status" value="1"/>
</dbReference>
<comment type="caution">
    <text evidence="1">The sequence shown here is derived from an EMBL/GenBank/DDBJ whole genome shotgun (WGS) entry which is preliminary data.</text>
</comment>
<keyword evidence="2" id="KW-1185">Reference proteome</keyword>
<dbReference type="RefSeq" id="WP_135620717.1">
    <property type="nucleotide sequence ID" value="NZ_RQGG01000046.1"/>
</dbReference>
<dbReference type="AlphaFoldDB" id="A0A4R9JLA3"/>
<dbReference type="PANTHER" id="PTHR42866:SF1">
    <property type="entry name" value="SPORE COAT POLYSACCHARIDE BIOSYNTHESIS PROTEIN SPSF"/>
    <property type="match status" value="1"/>
</dbReference>
<dbReference type="Proteomes" id="UP000297609">
    <property type="component" value="Unassembled WGS sequence"/>
</dbReference>
<dbReference type="InterPro" id="IPR003329">
    <property type="entry name" value="Cytidylyl_trans"/>
</dbReference>
<dbReference type="EMBL" id="RQGG01000046">
    <property type="protein sequence ID" value="TGL48181.1"/>
    <property type="molecule type" value="Genomic_DNA"/>
</dbReference>
<evidence type="ECO:0000313" key="1">
    <source>
        <dbReference type="EMBL" id="TGL48181.1"/>
    </source>
</evidence>
<gene>
    <name evidence="1" type="ORF">EHQ59_15835</name>
</gene>
<protein>
    <submittedName>
        <fullName evidence="1">Spore coat biosynthesis protein F</fullName>
    </submittedName>
</protein>
<dbReference type="OrthoDB" id="9815559at2"/>
<reference evidence="1" key="1">
    <citation type="journal article" date="2019" name="PLoS Negl. Trop. Dis.">
        <title>Revisiting the worldwide diversity of Leptospira species in the environment.</title>
        <authorList>
            <person name="Vincent A.T."/>
            <person name="Schiettekatte O."/>
            <person name="Bourhy P."/>
            <person name="Veyrier F.J."/>
            <person name="Picardeau M."/>
        </authorList>
    </citation>
    <scope>NUCLEOTIDE SEQUENCE [LARGE SCALE GENOMIC DNA]</scope>
    <source>
        <strain evidence="1">201702454</strain>
    </source>
</reference>
<name>A0A4R9JLA3_9LEPT</name>
<evidence type="ECO:0000313" key="2">
    <source>
        <dbReference type="Proteomes" id="UP000297609"/>
    </source>
</evidence>
<dbReference type="Gene3D" id="3.90.550.10">
    <property type="entry name" value="Spore Coat Polysaccharide Biosynthesis Protein SpsA, Chain A"/>
    <property type="match status" value="1"/>
</dbReference>
<proteinExistence type="predicted"/>
<dbReference type="GO" id="GO:0005829">
    <property type="term" value="C:cytosol"/>
    <property type="evidence" value="ECO:0007669"/>
    <property type="project" value="TreeGrafter"/>
</dbReference>
<sequence>MSGTPSTHDSFAFIQARLGSTRFPKKILKSIPEGSNLTFLDHIQNRLTTLLDKEQIVFLIPENDEETIQFLKGRGYLYFCGSETDVRERYRSAAKQFGAKHIIRLTGDNPFVDVDSIRYLYEAILEIREPYYSLSMVGLPLGMGVECFSAASLFYESNETNLERHKEHVSLHIKEFPEIHTQYRLYPPHLQRIPLFQEMQNGLISQLRITVDEKNDYDLICEIWKHLGETNPNFGVEEILSLYKSNPQIFSINSDVSQVTFSLPKPEKEKKKVNILYGNPNQFGYGHFERCKSLSIYLQVNGYDVVLRDTFHDDERDLPHIFDIREIEYPVRHSFYIDNLNHPPNKYNACFFLPHPSYVFSETVSKEENPDPTPTNLSYYSSPLSELNRGTKTIPGKILVYAGQLDETESNQIDDYLLQFYKQSLNTENPSFDFILRIGGKKPNNSKIHFQERISYTEFLREMNSAEWVCTYFGQTMMEAMAKGKKVSLLGISEVHTTLGEFAEKELGIPFIGRLSKLDSVFRFPNKMNTKNINLVRDAHIQILDWLNSLT</sequence>
<dbReference type="InterPro" id="IPR029044">
    <property type="entry name" value="Nucleotide-diphossugar_trans"/>
</dbReference>